<keyword evidence="1" id="KW-1133">Transmembrane helix</keyword>
<dbReference type="Pfam" id="PF02518">
    <property type="entry name" value="HATPase_c"/>
    <property type="match status" value="1"/>
</dbReference>
<name>A0A1B1Y947_9FLAO</name>
<dbReference type="Proteomes" id="UP000092967">
    <property type="component" value="Chromosome"/>
</dbReference>
<dbReference type="KEGG" id="wfu:AXE80_13475"/>
<organism evidence="4 5">
    <name type="scientific">Wenyingzhuangia fucanilytica</name>
    <dbReference type="NCBI Taxonomy" id="1790137"/>
    <lineage>
        <taxon>Bacteria</taxon>
        <taxon>Pseudomonadati</taxon>
        <taxon>Bacteroidota</taxon>
        <taxon>Flavobacteriia</taxon>
        <taxon>Flavobacteriales</taxon>
        <taxon>Flavobacteriaceae</taxon>
        <taxon>Wenyingzhuangia</taxon>
    </lineage>
</organism>
<evidence type="ECO:0000313" key="4">
    <source>
        <dbReference type="EMBL" id="ANW97239.1"/>
    </source>
</evidence>
<gene>
    <name evidence="4" type="ORF">AXE80_13475</name>
</gene>
<dbReference type="SUPFAM" id="SSF55874">
    <property type="entry name" value="ATPase domain of HSP90 chaperone/DNA topoisomerase II/histidine kinase"/>
    <property type="match status" value="1"/>
</dbReference>
<dbReference type="InterPro" id="IPR003594">
    <property type="entry name" value="HATPase_dom"/>
</dbReference>
<feature type="domain" description="Signal transduction histidine kinase internal region" evidence="3">
    <location>
        <begin position="234"/>
        <end position="311"/>
    </location>
</feature>
<dbReference type="PANTHER" id="PTHR34220:SF7">
    <property type="entry name" value="SENSOR HISTIDINE KINASE YPDA"/>
    <property type="match status" value="1"/>
</dbReference>
<keyword evidence="1" id="KW-0812">Transmembrane</keyword>
<accession>A0A1B1Y947</accession>
<dbReference type="EMBL" id="CP014224">
    <property type="protein sequence ID" value="ANW97239.1"/>
    <property type="molecule type" value="Genomic_DNA"/>
</dbReference>
<proteinExistence type="predicted"/>
<evidence type="ECO:0000259" key="2">
    <source>
        <dbReference type="Pfam" id="PF02518"/>
    </source>
</evidence>
<dbReference type="InterPro" id="IPR010559">
    <property type="entry name" value="Sig_transdc_His_kin_internal"/>
</dbReference>
<dbReference type="Pfam" id="PF06580">
    <property type="entry name" value="His_kinase"/>
    <property type="match status" value="1"/>
</dbReference>
<evidence type="ECO:0000259" key="3">
    <source>
        <dbReference type="Pfam" id="PF06580"/>
    </source>
</evidence>
<protein>
    <submittedName>
        <fullName evidence="4">Uncharacterized protein</fullName>
    </submittedName>
</protein>
<dbReference type="PANTHER" id="PTHR34220">
    <property type="entry name" value="SENSOR HISTIDINE KINASE YPDA"/>
    <property type="match status" value="1"/>
</dbReference>
<dbReference type="AlphaFoldDB" id="A0A1B1Y947"/>
<reference evidence="4 5" key="1">
    <citation type="submission" date="2016-02" db="EMBL/GenBank/DDBJ databases">
        <authorList>
            <person name="Wen L."/>
            <person name="He K."/>
            <person name="Yang H."/>
        </authorList>
    </citation>
    <scope>NUCLEOTIDE SEQUENCE [LARGE SCALE GENOMIC DNA]</scope>
    <source>
        <strain evidence="4 5">CZ1127</strain>
    </source>
</reference>
<sequence length="440" mass="51604">MLFPIYLLGQRVSLLPTHFPKNIYGTWINNKTDISLIITPEYIVIQNELYGYNEIVKEQNSLDFTCVNNYNNDIKYININILDSNNIVLDEGYKISKLTKLNHNFSKIIPSILRDFWFNDNSKIELTKNKILFKDQSYNVDYVASSNKFNYQIIIYNNSEYTLLHNYINDHGHFLNANFLKTEVYKKATFYQTHKRKILVFILLFSLTIGYFLVQWKINISKKREVNKRLMVEMQLKSIRSQMNPHFLFNALSAIQNLINRGDNEKANHYLTEFSQLMRLTLDKSEKGLVPLDDEIKSIKKYLEIEKLRFSFDYKIEVDQNINSQEIEIPAMLIQPIVENAIIHGLHQKEGTKNLWIEFKIKNHHLICTVTDNGVGIHKTHQKDGVDLNRQKYGLKLAKDRIKLINESYQTQGKISMVDLSDKNADETGTQVIISMPIKY</sequence>
<keyword evidence="5" id="KW-1185">Reference proteome</keyword>
<dbReference type="GO" id="GO:0000155">
    <property type="term" value="F:phosphorelay sensor kinase activity"/>
    <property type="evidence" value="ECO:0007669"/>
    <property type="project" value="InterPro"/>
</dbReference>
<dbReference type="GO" id="GO:0016020">
    <property type="term" value="C:membrane"/>
    <property type="evidence" value="ECO:0007669"/>
    <property type="project" value="InterPro"/>
</dbReference>
<keyword evidence="1" id="KW-0472">Membrane</keyword>
<evidence type="ECO:0000256" key="1">
    <source>
        <dbReference type="SAM" id="Phobius"/>
    </source>
</evidence>
<dbReference type="Gene3D" id="3.30.565.10">
    <property type="entry name" value="Histidine kinase-like ATPase, C-terminal domain"/>
    <property type="match status" value="1"/>
</dbReference>
<dbReference type="STRING" id="1790137.AXE80_13475"/>
<feature type="transmembrane region" description="Helical" evidence="1">
    <location>
        <begin position="198"/>
        <end position="214"/>
    </location>
</feature>
<feature type="domain" description="Histidine kinase/HSP90-like ATPase" evidence="2">
    <location>
        <begin position="333"/>
        <end position="438"/>
    </location>
</feature>
<evidence type="ECO:0000313" key="5">
    <source>
        <dbReference type="Proteomes" id="UP000092967"/>
    </source>
</evidence>
<dbReference type="InterPro" id="IPR036890">
    <property type="entry name" value="HATPase_C_sf"/>
</dbReference>
<dbReference type="InterPro" id="IPR050640">
    <property type="entry name" value="Bact_2-comp_sensor_kinase"/>
</dbReference>